<dbReference type="PANTHER" id="PTHR10621">
    <property type="entry name" value="UV EXCISION REPAIR PROTEIN RAD23"/>
    <property type="match status" value="1"/>
</dbReference>
<keyword evidence="5" id="KW-1185">Reference proteome</keyword>
<protein>
    <recommendedName>
        <fullName evidence="3">Ubiquitin-like domain-containing protein</fullName>
    </recommendedName>
</protein>
<organism evidence="4 5">
    <name type="scientific">Heterodera trifolii</name>
    <dbReference type="NCBI Taxonomy" id="157864"/>
    <lineage>
        <taxon>Eukaryota</taxon>
        <taxon>Metazoa</taxon>
        <taxon>Ecdysozoa</taxon>
        <taxon>Nematoda</taxon>
        <taxon>Chromadorea</taxon>
        <taxon>Rhabditida</taxon>
        <taxon>Tylenchina</taxon>
        <taxon>Tylenchomorpha</taxon>
        <taxon>Tylenchoidea</taxon>
        <taxon>Heteroderidae</taxon>
        <taxon>Heteroderinae</taxon>
        <taxon>Heterodera</taxon>
    </lineage>
</organism>
<dbReference type="EMBL" id="JBICBT010000942">
    <property type="protein sequence ID" value="KAL3091415.1"/>
    <property type="molecule type" value="Genomic_DNA"/>
</dbReference>
<feature type="signal peptide" evidence="2">
    <location>
        <begin position="1"/>
        <end position="16"/>
    </location>
</feature>
<dbReference type="PANTHER" id="PTHR10621:SF38">
    <property type="entry name" value="UBIQUITIN DOMAIN-CONTAINING PROTEIN 7SL RNA1-RELATED"/>
    <property type="match status" value="1"/>
</dbReference>
<dbReference type="InterPro" id="IPR000626">
    <property type="entry name" value="Ubiquitin-like_dom"/>
</dbReference>
<evidence type="ECO:0000259" key="3">
    <source>
        <dbReference type="Pfam" id="PF00240"/>
    </source>
</evidence>
<dbReference type="Pfam" id="PF00240">
    <property type="entry name" value="ubiquitin"/>
    <property type="match status" value="2"/>
</dbReference>
<feature type="chain" id="PRO_5044841416" description="Ubiquitin-like domain-containing protein" evidence="2">
    <location>
        <begin position="17"/>
        <end position="388"/>
    </location>
</feature>
<feature type="region of interest" description="Disordered" evidence="1">
    <location>
        <begin position="78"/>
        <end position="99"/>
    </location>
</feature>
<evidence type="ECO:0000256" key="2">
    <source>
        <dbReference type="SAM" id="SignalP"/>
    </source>
</evidence>
<evidence type="ECO:0000313" key="4">
    <source>
        <dbReference type="EMBL" id="KAL3091415.1"/>
    </source>
</evidence>
<reference evidence="4 5" key="1">
    <citation type="submission" date="2024-10" db="EMBL/GenBank/DDBJ databases">
        <authorList>
            <person name="Kim D."/>
        </authorList>
    </citation>
    <scope>NUCLEOTIDE SEQUENCE [LARGE SCALE GENOMIC DNA]</scope>
    <source>
        <strain evidence="4">BH-2024</strain>
    </source>
</reference>
<dbReference type="Gene3D" id="3.10.20.90">
    <property type="entry name" value="Phosphatidylinositol 3-kinase Catalytic Subunit, Chain A, domain 1"/>
    <property type="match status" value="3"/>
</dbReference>
<name>A0ABD2JLB4_9BILA</name>
<gene>
    <name evidence="4" type="ORF">niasHT_025177</name>
</gene>
<dbReference type="InterPro" id="IPR029071">
    <property type="entry name" value="Ubiquitin-like_domsf"/>
</dbReference>
<feature type="domain" description="Ubiquitin-like" evidence="3">
    <location>
        <begin position="217"/>
        <end position="284"/>
    </location>
</feature>
<feature type="domain" description="Ubiquitin-like" evidence="3">
    <location>
        <begin position="141"/>
        <end position="180"/>
    </location>
</feature>
<sequence>MLRLIILLSFTNGMEIQVISDMHRHEILLTIELQKTDTVATLKANITEKLKEIFKNKDGIPQQELSLRYSEELKEILKNQTDDKKQKTPKKQADISSPEEQSLAYYKKGKGVKLNDSQTLEECGIVNNVEMVYLELIEFKIFIEHKGTSHSFSVLADDFVKSLKEKIMQKLGIPLEDQILTRQKDGHVLTAELSKMYYYDIVIGTCLSLTETPEFGIFIEHQGTTHSFRVNADESVKSLKEKIMKMTKIRLEDQILTRPDGHVLWEESTTIKHHNIVRGTCLSLNEIKVQYDGNSFNIEVEKATETVKDLKEKVIKKIKKTNKIKIKELSLKDEQQQDKILEDDNQTIAFYKIQGPLTVENAKIKERKRDIVAKTLHIHNSKPAQKRK</sequence>
<evidence type="ECO:0000313" key="5">
    <source>
        <dbReference type="Proteomes" id="UP001620626"/>
    </source>
</evidence>
<dbReference type="SUPFAM" id="SSF54236">
    <property type="entry name" value="Ubiquitin-like"/>
    <property type="match status" value="2"/>
</dbReference>
<evidence type="ECO:0000256" key="1">
    <source>
        <dbReference type="SAM" id="MobiDB-lite"/>
    </source>
</evidence>
<accession>A0ABD2JLB4</accession>
<proteinExistence type="predicted"/>
<dbReference type="Proteomes" id="UP001620626">
    <property type="component" value="Unassembled WGS sequence"/>
</dbReference>
<keyword evidence="2" id="KW-0732">Signal</keyword>
<comment type="caution">
    <text evidence="4">The sequence shown here is derived from an EMBL/GenBank/DDBJ whole genome shotgun (WGS) entry which is preliminary data.</text>
</comment>
<dbReference type="AlphaFoldDB" id="A0ABD2JLB4"/>